<protein>
    <recommendedName>
        <fullName evidence="2">Lipocalin-like domain-containing protein</fullName>
    </recommendedName>
</protein>
<keyword evidence="1" id="KW-0732">Signal</keyword>
<proteinExistence type="predicted"/>
<gene>
    <name evidence="3" type="ORF">FUA24_19755</name>
</gene>
<organism evidence="3 4">
    <name type="scientific">Seonamhaeicola marinus</name>
    <dbReference type="NCBI Taxonomy" id="1912246"/>
    <lineage>
        <taxon>Bacteria</taxon>
        <taxon>Pseudomonadati</taxon>
        <taxon>Bacteroidota</taxon>
        <taxon>Flavobacteriia</taxon>
        <taxon>Flavobacteriales</taxon>
        <taxon>Flavobacteriaceae</taxon>
    </lineage>
</organism>
<keyword evidence="4" id="KW-1185">Reference proteome</keyword>
<dbReference type="Pfam" id="PF13648">
    <property type="entry name" value="Lipocalin_4"/>
    <property type="match status" value="1"/>
</dbReference>
<dbReference type="RefSeq" id="WP_148544776.1">
    <property type="nucleotide sequence ID" value="NZ_VSDQ01000718.1"/>
</dbReference>
<feature type="chain" id="PRO_5023151858" description="Lipocalin-like domain-containing protein" evidence="1">
    <location>
        <begin position="21"/>
        <end position="176"/>
    </location>
</feature>
<dbReference type="OrthoDB" id="1177908at2"/>
<feature type="domain" description="Lipocalin-like" evidence="2">
    <location>
        <begin position="34"/>
        <end position="146"/>
    </location>
</feature>
<dbReference type="InterPro" id="IPR024311">
    <property type="entry name" value="Lipocalin-like"/>
</dbReference>
<evidence type="ECO:0000313" key="4">
    <source>
        <dbReference type="Proteomes" id="UP000323930"/>
    </source>
</evidence>
<evidence type="ECO:0000313" key="3">
    <source>
        <dbReference type="EMBL" id="TYA71789.1"/>
    </source>
</evidence>
<evidence type="ECO:0000256" key="1">
    <source>
        <dbReference type="SAM" id="SignalP"/>
    </source>
</evidence>
<name>A0A5D0HN62_9FLAO</name>
<dbReference type="EMBL" id="VSDQ01000718">
    <property type="protein sequence ID" value="TYA71789.1"/>
    <property type="molecule type" value="Genomic_DNA"/>
</dbReference>
<evidence type="ECO:0000259" key="2">
    <source>
        <dbReference type="Pfam" id="PF13648"/>
    </source>
</evidence>
<dbReference type="AlphaFoldDB" id="A0A5D0HN62"/>
<reference evidence="3 4" key="1">
    <citation type="submission" date="2019-08" db="EMBL/GenBank/DDBJ databases">
        <title>Seonamhaeicola sediminis sp. nov., isolated from marine sediment.</title>
        <authorList>
            <person name="Cao W.R."/>
        </authorList>
    </citation>
    <scope>NUCLEOTIDE SEQUENCE [LARGE SCALE GENOMIC DNA]</scope>
    <source>
        <strain evidence="3 4">B011</strain>
    </source>
</reference>
<sequence>MKKISILLGVFMLVFTSCNIESLDDDIGSSSNSIVGKWRMIDYTYTGETITSAQGQELSTSFVGEAFDMTNTITFSEDPNVITSEGSFSLRLTSNTLGQTSTQTITGLEAINDGNWERDGDELFTFTDMGEGVMNIDKLTESILVLSVSQEEDLSQAGFRIISNIDAIVTLERVTD</sequence>
<dbReference type="Proteomes" id="UP000323930">
    <property type="component" value="Unassembled WGS sequence"/>
</dbReference>
<accession>A0A5D0HN62</accession>
<feature type="signal peptide" evidence="1">
    <location>
        <begin position="1"/>
        <end position="20"/>
    </location>
</feature>
<dbReference type="PROSITE" id="PS51257">
    <property type="entry name" value="PROKAR_LIPOPROTEIN"/>
    <property type="match status" value="1"/>
</dbReference>
<comment type="caution">
    <text evidence="3">The sequence shown here is derived from an EMBL/GenBank/DDBJ whole genome shotgun (WGS) entry which is preliminary data.</text>
</comment>